<feature type="transmembrane region" description="Helical" evidence="2">
    <location>
        <begin position="44"/>
        <end position="61"/>
    </location>
</feature>
<keyword evidence="4" id="KW-1185">Reference proteome</keyword>
<feature type="compositionally biased region" description="Polar residues" evidence="1">
    <location>
        <begin position="105"/>
        <end position="116"/>
    </location>
</feature>
<evidence type="ECO:0000256" key="2">
    <source>
        <dbReference type="SAM" id="Phobius"/>
    </source>
</evidence>
<feature type="region of interest" description="Disordered" evidence="1">
    <location>
        <begin position="105"/>
        <end position="136"/>
    </location>
</feature>
<dbReference type="AlphaFoldDB" id="A0AAW1RUL0"/>
<keyword evidence="2" id="KW-0472">Membrane</keyword>
<dbReference type="EMBL" id="JALJOS010000006">
    <property type="protein sequence ID" value="KAK9837599.1"/>
    <property type="molecule type" value="Genomic_DNA"/>
</dbReference>
<protein>
    <submittedName>
        <fullName evidence="3">Uncharacterized protein</fullName>
    </submittedName>
</protein>
<sequence>MPVERVSIDPGRVVVPVDRGTLLLVLEDQLHYHGTGAIHLDTTMLWQVVGWGVVILIAWLGRQLLNALTKTVISEGLDATTVQPTRRRSCIFAVSHVHVQHVSNPTTGSSVSQLQPNICPPDGQLKHKEDMAGMGP</sequence>
<dbReference type="Proteomes" id="UP001438707">
    <property type="component" value="Unassembled WGS sequence"/>
</dbReference>
<reference evidence="3 4" key="1">
    <citation type="journal article" date="2024" name="Nat. Commun.">
        <title>Phylogenomics reveals the evolutionary origins of lichenization in chlorophyte algae.</title>
        <authorList>
            <person name="Puginier C."/>
            <person name="Libourel C."/>
            <person name="Otte J."/>
            <person name="Skaloud P."/>
            <person name="Haon M."/>
            <person name="Grisel S."/>
            <person name="Petersen M."/>
            <person name="Berrin J.G."/>
            <person name="Delaux P.M."/>
            <person name="Dal Grande F."/>
            <person name="Keller J."/>
        </authorList>
    </citation>
    <scope>NUCLEOTIDE SEQUENCE [LARGE SCALE GENOMIC DNA]</scope>
    <source>
        <strain evidence="3 4">SAG 2145</strain>
    </source>
</reference>
<evidence type="ECO:0000313" key="4">
    <source>
        <dbReference type="Proteomes" id="UP001438707"/>
    </source>
</evidence>
<keyword evidence="2" id="KW-1133">Transmembrane helix</keyword>
<evidence type="ECO:0000256" key="1">
    <source>
        <dbReference type="SAM" id="MobiDB-lite"/>
    </source>
</evidence>
<organism evidence="3 4">
    <name type="scientific">Apatococcus lobatus</name>
    <dbReference type="NCBI Taxonomy" id="904363"/>
    <lineage>
        <taxon>Eukaryota</taxon>
        <taxon>Viridiplantae</taxon>
        <taxon>Chlorophyta</taxon>
        <taxon>core chlorophytes</taxon>
        <taxon>Trebouxiophyceae</taxon>
        <taxon>Chlorellales</taxon>
        <taxon>Chlorellaceae</taxon>
        <taxon>Apatococcus</taxon>
    </lineage>
</organism>
<comment type="caution">
    <text evidence="3">The sequence shown here is derived from an EMBL/GenBank/DDBJ whole genome shotgun (WGS) entry which is preliminary data.</text>
</comment>
<accession>A0AAW1RUL0</accession>
<evidence type="ECO:0000313" key="3">
    <source>
        <dbReference type="EMBL" id="KAK9837599.1"/>
    </source>
</evidence>
<keyword evidence="2" id="KW-0812">Transmembrane</keyword>
<gene>
    <name evidence="3" type="ORF">WJX74_001189</name>
</gene>
<proteinExistence type="predicted"/>
<feature type="compositionally biased region" description="Basic and acidic residues" evidence="1">
    <location>
        <begin position="124"/>
        <end position="136"/>
    </location>
</feature>
<name>A0AAW1RUL0_9CHLO</name>